<evidence type="ECO:0000313" key="2">
    <source>
        <dbReference type="EMBL" id="RDU71393.1"/>
    </source>
</evidence>
<feature type="chain" id="PRO_5017830035" evidence="1">
    <location>
        <begin position="19"/>
        <end position="74"/>
    </location>
</feature>
<reference evidence="2 3" key="1">
    <citation type="submission" date="2018-04" db="EMBL/GenBank/DDBJ databases">
        <title>Novel Campyloabacter and Helicobacter Species and Strains.</title>
        <authorList>
            <person name="Mannion A.J."/>
            <person name="Shen Z."/>
            <person name="Fox J.G."/>
        </authorList>
    </citation>
    <scope>NUCLEOTIDE SEQUENCE [LARGE SCALE GENOMIC DNA]</scope>
    <source>
        <strain evidence="2 3">MIT 04-9366</strain>
    </source>
</reference>
<feature type="signal peptide" evidence="1">
    <location>
        <begin position="1"/>
        <end position="18"/>
    </location>
</feature>
<organism evidence="2 3">
    <name type="scientific">Helicobacter brantae</name>
    <dbReference type="NCBI Taxonomy" id="375927"/>
    <lineage>
        <taxon>Bacteria</taxon>
        <taxon>Pseudomonadati</taxon>
        <taxon>Campylobacterota</taxon>
        <taxon>Epsilonproteobacteria</taxon>
        <taxon>Campylobacterales</taxon>
        <taxon>Helicobacteraceae</taxon>
        <taxon>Helicobacter</taxon>
    </lineage>
</organism>
<dbReference type="Proteomes" id="UP000257045">
    <property type="component" value="Unassembled WGS sequence"/>
</dbReference>
<name>A0A3D8J1Z4_9HELI</name>
<keyword evidence="3" id="KW-1185">Reference proteome</keyword>
<dbReference type="AlphaFoldDB" id="A0A3D8J1Z4"/>
<proteinExistence type="predicted"/>
<sequence>MRVILALLICMCGGLAEAFYPYEEKKSQPQKEINQALFERETFFKKDTFLKEKRNNLIEQSKYNEYKNLKKIFK</sequence>
<gene>
    <name evidence="2" type="ORF">CQA58_02275</name>
</gene>
<evidence type="ECO:0000256" key="1">
    <source>
        <dbReference type="SAM" id="SignalP"/>
    </source>
</evidence>
<evidence type="ECO:0000313" key="3">
    <source>
        <dbReference type="Proteomes" id="UP000257045"/>
    </source>
</evidence>
<accession>A0A3D8J1Z4</accession>
<protein>
    <submittedName>
        <fullName evidence="2">Uncharacterized protein</fullName>
    </submittedName>
</protein>
<comment type="caution">
    <text evidence="2">The sequence shown here is derived from an EMBL/GenBank/DDBJ whole genome shotgun (WGS) entry which is preliminary data.</text>
</comment>
<dbReference type="RefSeq" id="WP_115569105.1">
    <property type="nucleotide sequence ID" value="NZ_NXLV01000003.1"/>
</dbReference>
<keyword evidence="1" id="KW-0732">Signal</keyword>
<dbReference type="EMBL" id="NXLV01000003">
    <property type="protein sequence ID" value="RDU71393.1"/>
    <property type="molecule type" value="Genomic_DNA"/>
</dbReference>